<dbReference type="InterPro" id="IPR021151">
    <property type="entry name" value="GINS_A"/>
</dbReference>
<dbReference type="GO" id="GO:0000727">
    <property type="term" value="P:double-strand break repair via break-induced replication"/>
    <property type="evidence" value="ECO:0007669"/>
    <property type="project" value="TreeGrafter"/>
</dbReference>
<dbReference type="InterPro" id="IPR056784">
    <property type="entry name" value="PSF2_N"/>
</dbReference>
<comment type="similarity">
    <text evidence="2">Belongs to the GINS2/PSF2 family.</text>
</comment>
<comment type="subcellular location">
    <subcellularLocation>
        <location evidence="1">Nucleus</location>
    </subcellularLocation>
</comment>
<dbReference type="EMBL" id="GL870876">
    <property type="protein sequence ID" value="EIJ89686.1"/>
    <property type="molecule type" value="Genomic_DNA"/>
</dbReference>
<feature type="domain" description="GINS subunit" evidence="5">
    <location>
        <begin position="86"/>
        <end position="185"/>
    </location>
</feature>
<name>I3EKD9_NEMP3</name>
<dbReference type="OMA" id="GPYYMEL"/>
<dbReference type="InParanoid" id="I3EKD9"/>
<evidence type="ECO:0000313" key="8">
    <source>
        <dbReference type="Proteomes" id="UP000002872"/>
    </source>
</evidence>
<dbReference type="STRING" id="935791.I3EKD9"/>
<dbReference type="PANTHER" id="PTHR12772">
    <property type="entry name" value="DNA REPLICATION COMPLEX GINS PROTEIN PSF2"/>
    <property type="match status" value="1"/>
</dbReference>
<evidence type="ECO:0000259" key="5">
    <source>
        <dbReference type="Pfam" id="PF05916"/>
    </source>
</evidence>
<protein>
    <submittedName>
        <fullName evidence="7">Uncharacterized protein</fullName>
    </submittedName>
</protein>
<evidence type="ECO:0000256" key="3">
    <source>
        <dbReference type="ARBA" id="ARBA00022705"/>
    </source>
</evidence>
<evidence type="ECO:0000256" key="4">
    <source>
        <dbReference type="ARBA" id="ARBA00023242"/>
    </source>
</evidence>
<dbReference type="VEuPathDB" id="MicrosporidiaDB:NEQG_00456"/>
<organism evidence="7 8">
    <name type="scientific">Nematocida parisii (strain ERTm3)</name>
    <name type="common">Nematode killer fungus</name>
    <dbReference type="NCBI Taxonomy" id="935791"/>
    <lineage>
        <taxon>Eukaryota</taxon>
        <taxon>Fungi</taxon>
        <taxon>Fungi incertae sedis</taxon>
        <taxon>Microsporidia</taxon>
        <taxon>Nematocida</taxon>
    </lineage>
</organism>
<keyword evidence="3" id="KW-0235">DNA replication</keyword>
<dbReference type="InterPro" id="IPR036224">
    <property type="entry name" value="GINS_bundle-like_dom_sf"/>
</dbReference>
<dbReference type="FunCoup" id="I3EKD9">
    <property type="interactions" value="171"/>
</dbReference>
<dbReference type="SUPFAM" id="SSF158573">
    <property type="entry name" value="GINS helical bundle-like"/>
    <property type="match status" value="1"/>
</dbReference>
<feature type="domain" description="DNA replication complex GINS protein PSF2 N-terminal" evidence="6">
    <location>
        <begin position="30"/>
        <end position="81"/>
    </location>
</feature>
<accession>I3EKD9</accession>
<dbReference type="AlphaFoldDB" id="I3EKD9"/>
<dbReference type="Gene3D" id="3.40.5.50">
    <property type="match status" value="1"/>
</dbReference>
<dbReference type="SUPFAM" id="SSF160059">
    <property type="entry name" value="PriA/YqbF domain"/>
    <property type="match status" value="1"/>
</dbReference>
<evidence type="ECO:0000313" key="7">
    <source>
        <dbReference type="EMBL" id="EIJ89686.1"/>
    </source>
</evidence>
<dbReference type="HOGENOM" id="CLU_078274_3_1_1"/>
<dbReference type="Proteomes" id="UP000002872">
    <property type="component" value="Unassembled WGS sequence"/>
</dbReference>
<sequence>MAYGLLRSSDEMVGSAEKRIKRERTAEAMLAQSERVIIVPLVSMDKLEMAIGTFGPFFPMAPATVPLYVALFLRHSLLCTIQPPDWLCIKYLQKTIDLEETSPDEFAPVSMYIFDNAETCLDSCDITENIGEIKILIKKLKELRIKKLLKGVEFIDTPVIGMNNLTFYEFRKIKEYILPHMAIQRDLADETE</sequence>
<proteinExistence type="inferred from homology"/>
<dbReference type="Gene3D" id="1.20.58.1020">
    <property type="match status" value="1"/>
</dbReference>
<dbReference type="CDD" id="cd11712">
    <property type="entry name" value="GINS_A_psf2"/>
    <property type="match status" value="1"/>
</dbReference>
<evidence type="ECO:0000256" key="2">
    <source>
        <dbReference type="ARBA" id="ARBA00010565"/>
    </source>
</evidence>
<dbReference type="InterPro" id="IPR007257">
    <property type="entry name" value="GINS_Psf2"/>
</dbReference>
<keyword evidence="8" id="KW-1185">Reference proteome</keyword>
<keyword evidence="4" id="KW-0539">Nucleus</keyword>
<dbReference type="GO" id="GO:0006260">
    <property type="term" value="P:DNA replication"/>
    <property type="evidence" value="ECO:0007669"/>
    <property type="project" value="UniProtKB-KW"/>
</dbReference>
<dbReference type="Pfam" id="PF05916">
    <property type="entry name" value="Sld5"/>
    <property type="match status" value="1"/>
</dbReference>
<reference evidence="7" key="1">
    <citation type="submission" date="2011-01" db="EMBL/GenBank/DDBJ databases">
        <title>The Genome Sequence of Nematocida parisii strain ERTm3.</title>
        <authorList>
            <consortium name="The Broad Institute Genome Sequencing Platform"/>
            <consortium name="The Broad Institute Genome Sequencing Center for Infectious Disease"/>
            <person name="Cuomo C."/>
            <person name="Troemel E."/>
            <person name="Young S.K."/>
            <person name="Zeng Q."/>
            <person name="Gargeya S."/>
            <person name="Fitzgerald M."/>
            <person name="Haas B."/>
            <person name="Abouelleil A."/>
            <person name="Alvarado L."/>
            <person name="Arachchi H.M."/>
            <person name="Berlin A."/>
            <person name="Chapman S.B."/>
            <person name="Gearin G."/>
            <person name="Goldberg J."/>
            <person name="Griggs A."/>
            <person name="Gujja S."/>
            <person name="Hansen M."/>
            <person name="Heiman D."/>
            <person name="Howarth C."/>
            <person name="Larimer J."/>
            <person name="Lui A."/>
            <person name="MacDonald P.J.P."/>
            <person name="McCowen C."/>
            <person name="Montmayeur A."/>
            <person name="Murphy C."/>
            <person name="Neiman D."/>
            <person name="Pearson M."/>
            <person name="Priest M."/>
            <person name="Roberts A."/>
            <person name="Saif S."/>
            <person name="Shea T."/>
            <person name="Sisk P."/>
            <person name="Stolte C."/>
            <person name="Sykes S."/>
            <person name="Wortman J."/>
            <person name="Nusbaum C."/>
            <person name="Birren B."/>
        </authorList>
    </citation>
    <scope>NUCLEOTIDE SEQUENCE</scope>
    <source>
        <strain evidence="7">ERTm3</strain>
    </source>
</reference>
<gene>
    <name evidence="7" type="ORF">NEQG_00456</name>
</gene>
<dbReference type="CDD" id="cd21694">
    <property type="entry name" value="GINS_B_Psf2"/>
    <property type="match status" value="1"/>
</dbReference>
<dbReference type="GO" id="GO:0000811">
    <property type="term" value="C:GINS complex"/>
    <property type="evidence" value="ECO:0007669"/>
    <property type="project" value="TreeGrafter"/>
</dbReference>
<evidence type="ECO:0000256" key="1">
    <source>
        <dbReference type="ARBA" id="ARBA00004123"/>
    </source>
</evidence>
<dbReference type="PANTHER" id="PTHR12772:SF0">
    <property type="entry name" value="DNA REPLICATION COMPLEX GINS PROTEIN PSF2"/>
    <property type="match status" value="1"/>
</dbReference>
<dbReference type="Pfam" id="PF25005">
    <property type="entry name" value="PSF2_N"/>
    <property type="match status" value="1"/>
</dbReference>
<evidence type="ECO:0000259" key="6">
    <source>
        <dbReference type="Pfam" id="PF25005"/>
    </source>
</evidence>
<dbReference type="OrthoDB" id="1938138at2759"/>